<reference evidence="8 9" key="1">
    <citation type="submission" date="2016-05" db="EMBL/GenBank/DDBJ databases">
        <title>Microbial solvent formation.</title>
        <authorList>
            <person name="Poehlein A."/>
            <person name="Montoya Solano J.D."/>
            <person name="Flitsch S."/>
            <person name="Krabben P."/>
            <person name="Duerre P."/>
            <person name="Daniel R."/>
        </authorList>
    </citation>
    <scope>NUCLEOTIDE SEQUENCE [LARGE SCALE GENOMIC DNA]</scope>
    <source>
        <strain evidence="8 9">DSM 2619</strain>
    </source>
</reference>
<dbReference type="InterPro" id="IPR027417">
    <property type="entry name" value="P-loop_NTPase"/>
</dbReference>
<evidence type="ECO:0000256" key="1">
    <source>
        <dbReference type="ARBA" id="ARBA00004370"/>
    </source>
</evidence>
<keyword evidence="5" id="KW-0472">Membrane</keyword>
<evidence type="ECO:0000313" key="9">
    <source>
        <dbReference type="Proteomes" id="UP000190890"/>
    </source>
</evidence>
<dbReference type="EMBL" id="LZZM01000235">
    <property type="protein sequence ID" value="OOM70871.1"/>
    <property type="molecule type" value="Genomic_DNA"/>
</dbReference>
<evidence type="ECO:0000313" key="8">
    <source>
        <dbReference type="EMBL" id="OOM70871.1"/>
    </source>
</evidence>
<protein>
    <submittedName>
        <fullName evidence="8">Bacterial dynamin-like protein</fullName>
        <ecNumber evidence="8">3.6.5.5</ecNumber>
    </submittedName>
</protein>
<keyword evidence="2" id="KW-0547">Nucleotide-binding</keyword>
<dbReference type="EC" id="3.6.5.5" evidence="8"/>
<gene>
    <name evidence="8" type="ORF">CLPUN_51350</name>
</gene>
<feature type="coiled-coil region" evidence="6">
    <location>
        <begin position="524"/>
        <end position="567"/>
    </location>
</feature>
<dbReference type="Gene3D" id="3.40.50.300">
    <property type="entry name" value="P-loop containing nucleotide triphosphate hydrolases"/>
    <property type="match status" value="1"/>
</dbReference>
<keyword evidence="6" id="KW-0175">Coiled coil</keyword>
<dbReference type="Proteomes" id="UP000190890">
    <property type="component" value="Unassembled WGS sequence"/>
</dbReference>
<evidence type="ECO:0000256" key="5">
    <source>
        <dbReference type="ARBA" id="ARBA00023136"/>
    </source>
</evidence>
<dbReference type="PANTHER" id="PTHR10465">
    <property type="entry name" value="TRANSMEMBRANE GTPASE FZO1"/>
    <property type="match status" value="1"/>
</dbReference>
<sequence length="837" mass="97551">MGKDNYISYTINGIKEVLEKNEYRRKRYNKDMEWFQERKKIFTGDIIRVAIMGITSSGKSTLVNTLLCEKILPMAIRPSSSIIITASKGEKRQAIIYFKDRNPEIIEGNNLNEETIKEYADENRNSNNKLNVTQIDITTPDFLLNENIHIIDSPGLDAWELESHEKLTLEILLPTIDICIFLTTVKANSDEVNAEKIKIVNEKEKQIILVQNMIDSIEEKLGKNGIVEEDKSIILKKHKRRAENLLREGTNNNGFEVIQISALNGLKGIINKDDELYKNSNIKGFIGAVESCTNNIFPSLNKQRAGSFIERINDIINTDKEIISGNDIERIDALRNVRTGDINELAENFQNAQEKILGKIKEIEEVILNTINEISNSTSEEFESYLNIVEKINNKNLYIESDILDIVKECEKKKNEVYQKLNLDTRHSYSLPNMESNNIYVKHKYEEKTMLFKKEGVLNRGKRLLSNIFDKEWGYKEVEYDEKVVDKEATIEIANDVCNQNMMHYLNILKEWSIQYNKSINIFYDEASKRTEEYEEKKNQKIEIYDIEDVNKNLTRIKEELKNLSFDIKKELKVATHLQELSELYSISKIQYNLYKLGNEVLERNYLIVGNYIKEINRKKLNNEAVEIFWTWDIEACHQFASRAFGINLNEDELETIKREGVYFVNNSIIVYELCKDKLNFYTIIKKIKQKPYIIFIIFNGIQIANSKKQILESLVLNYFIKDNHNLIINLVIDSCKVFVNANNVGELLVEVNNLKVSVTNKFDEVKYGYVLINSKNPIYNMALIESQEKDKFIISDYRDIKEKLFGNPLSRGSEEKETLEEILSYFLNREMVKNRV</sequence>
<dbReference type="GO" id="GO:0008053">
    <property type="term" value="P:mitochondrial fusion"/>
    <property type="evidence" value="ECO:0007669"/>
    <property type="project" value="TreeGrafter"/>
</dbReference>
<dbReference type="GO" id="GO:0016020">
    <property type="term" value="C:membrane"/>
    <property type="evidence" value="ECO:0007669"/>
    <property type="project" value="UniProtKB-SubCell"/>
</dbReference>
<comment type="subcellular location">
    <subcellularLocation>
        <location evidence="1">Membrane</location>
    </subcellularLocation>
</comment>
<keyword evidence="4" id="KW-0342">GTP-binding</keyword>
<dbReference type="Pfam" id="PF00350">
    <property type="entry name" value="Dynamin_N"/>
    <property type="match status" value="1"/>
</dbReference>
<dbReference type="SUPFAM" id="SSF52540">
    <property type="entry name" value="P-loop containing nucleoside triphosphate hydrolases"/>
    <property type="match status" value="1"/>
</dbReference>
<dbReference type="PANTHER" id="PTHR10465:SF0">
    <property type="entry name" value="SARCALUMENIN"/>
    <property type="match status" value="1"/>
</dbReference>
<dbReference type="RefSeq" id="WP_077850018.1">
    <property type="nucleotide sequence ID" value="NZ_LZZM01000235.1"/>
</dbReference>
<evidence type="ECO:0000256" key="6">
    <source>
        <dbReference type="SAM" id="Coils"/>
    </source>
</evidence>
<proteinExistence type="predicted"/>
<evidence type="ECO:0000256" key="2">
    <source>
        <dbReference type="ARBA" id="ARBA00022741"/>
    </source>
</evidence>
<dbReference type="STRING" id="29367.CLPUN_51350"/>
<dbReference type="InterPro" id="IPR045063">
    <property type="entry name" value="Dynamin_N"/>
</dbReference>
<evidence type="ECO:0000259" key="7">
    <source>
        <dbReference type="Pfam" id="PF00350"/>
    </source>
</evidence>
<evidence type="ECO:0000256" key="3">
    <source>
        <dbReference type="ARBA" id="ARBA00022801"/>
    </source>
</evidence>
<dbReference type="InterPro" id="IPR027094">
    <property type="entry name" value="Mitofusin_fam"/>
</dbReference>
<name>A0A1S8SZR8_9CLOT</name>
<dbReference type="GO" id="GO:0005525">
    <property type="term" value="F:GTP binding"/>
    <property type="evidence" value="ECO:0007669"/>
    <property type="project" value="UniProtKB-KW"/>
</dbReference>
<comment type="caution">
    <text evidence="8">The sequence shown here is derived from an EMBL/GenBank/DDBJ whole genome shotgun (WGS) entry which is preliminary data.</text>
</comment>
<dbReference type="OrthoDB" id="1899178at2"/>
<accession>A0A1S8SZR8</accession>
<dbReference type="GO" id="GO:0003924">
    <property type="term" value="F:GTPase activity"/>
    <property type="evidence" value="ECO:0007669"/>
    <property type="project" value="InterPro"/>
</dbReference>
<keyword evidence="9" id="KW-1185">Reference proteome</keyword>
<feature type="domain" description="Dynamin N-terminal" evidence="7">
    <location>
        <begin position="49"/>
        <end position="205"/>
    </location>
</feature>
<dbReference type="AlphaFoldDB" id="A0A1S8SZR8"/>
<keyword evidence="3 8" id="KW-0378">Hydrolase</keyword>
<evidence type="ECO:0000256" key="4">
    <source>
        <dbReference type="ARBA" id="ARBA00023134"/>
    </source>
</evidence>
<organism evidence="8 9">
    <name type="scientific">Clostridium puniceum</name>
    <dbReference type="NCBI Taxonomy" id="29367"/>
    <lineage>
        <taxon>Bacteria</taxon>
        <taxon>Bacillati</taxon>
        <taxon>Bacillota</taxon>
        <taxon>Clostridia</taxon>
        <taxon>Eubacteriales</taxon>
        <taxon>Clostridiaceae</taxon>
        <taxon>Clostridium</taxon>
    </lineage>
</organism>